<feature type="non-terminal residue" evidence="1">
    <location>
        <position position="1"/>
    </location>
</feature>
<dbReference type="SUPFAM" id="SSF48452">
    <property type="entry name" value="TPR-like"/>
    <property type="match status" value="1"/>
</dbReference>
<protein>
    <recommendedName>
        <fullName evidence="3">Tetratricopeptide repeat protein</fullName>
    </recommendedName>
</protein>
<accession>A0A940IEZ3</accession>
<evidence type="ECO:0000313" key="2">
    <source>
        <dbReference type="Proteomes" id="UP000712007"/>
    </source>
</evidence>
<dbReference type="Proteomes" id="UP000712007">
    <property type="component" value="Unassembled WGS sequence"/>
</dbReference>
<gene>
    <name evidence="1" type="ORF">IAC51_05190</name>
</gene>
<dbReference type="Gene3D" id="1.25.40.10">
    <property type="entry name" value="Tetratricopeptide repeat domain"/>
    <property type="match status" value="1"/>
</dbReference>
<dbReference type="InterPro" id="IPR011990">
    <property type="entry name" value="TPR-like_helical_dom_sf"/>
</dbReference>
<reference evidence="1" key="1">
    <citation type="submission" date="2020-10" db="EMBL/GenBank/DDBJ databases">
        <authorList>
            <person name="Gilroy R."/>
        </authorList>
    </citation>
    <scope>NUCLEOTIDE SEQUENCE</scope>
    <source>
        <strain evidence="1">3924</strain>
    </source>
</reference>
<name>A0A940IEZ3_9BACT</name>
<dbReference type="AlphaFoldDB" id="A0A940IEZ3"/>
<reference evidence="1" key="2">
    <citation type="journal article" date="2021" name="PeerJ">
        <title>Extensive microbial diversity within the chicken gut microbiome revealed by metagenomics and culture.</title>
        <authorList>
            <person name="Gilroy R."/>
            <person name="Ravi A."/>
            <person name="Getino M."/>
            <person name="Pursley I."/>
            <person name="Horton D.L."/>
            <person name="Alikhan N.F."/>
            <person name="Baker D."/>
            <person name="Gharbi K."/>
            <person name="Hall N."/>
            <person name="Watson M."/>
            <person name="Adriaenssens E.M."/>
            <person name="Foster-Nyarko E."/>
            <person name="Jarju S."/>
            <person name="Secka A."/>
            <person name="Antonio M."/>
            <person name="Oren A."/>
            <person name="Chaudhuri R.R."/>
            <person name="La Ragione R."/>
            <person name="Hildebrand F."/>
            <person name="Pallen M.J."/>
        </authorList>
    </citation>
    <scope>NUCLEOTIDE SEQUENCE</scope>
    <source>
        <strain evidence="1">3924</strain>
    </source>
</reference>
<evidence type="ECO:0000313" key="1">
    <source>
        <dbReference type="EMBL" id="MBO8440027.1"/>
    </source>
</evidence>
<comment type="caution">
    <text evidence="1">The sequence shown here is derived from an EMBL/GenBank/DDBJ whole genome shotgun (WGS) entry which is preliminary data.</text>
</comment>
<evidence type="ECO:0008006" key="3">
    <source>
        <dbReference type="Google" id="ProtNLM"/>
    </source>
</evidence>
<sequence>RHVELKDAEYEVINAGEAWADLKDAIEESTVEQLPERDEFLRIIRENPDVNVREQKMRAMGAAFDRLRSMFVDQRNAGYIQVYYEAVPDKGEETINRAVQMVREKRYAEARDLLEPLDDDRKWNTLAVSYYMTGDTDKAMECFARAAADGNAEAQRNIDAIRALKKR</sequence>
<organism evidence="1 2">
    <name type="scientific">Candidatus Aphodosoma intestinipullorum</name>
    <dbReference type="NCBI Taxonomy" id="2840674"/>
    <lineage>
        <taxon>Bacteria</taxon>
        <taxon>Pseudomonadati</taxon>
        <taxon>Bacteroidota</taxon>
        <taxon>Bacteroidia</taxon>
        <taxon>Bacteroidales</taxon>
        <taxon>Candidatus Aphodosoma</taxon>
    </lineage>
</organism>
<dbReference type="EMBL" id="JADIMV010000087">
    <property type="protein sequence ID" value="MBO8440027.1"/>
    <property type="molecule type" value="Genomic_DNA"/>
</dbReference>
<proteinExistence type="predicted"/>